<evidence type="ECO:0000256" key="1">
    <source>
        <dbReference type="SAM" id="MobiDB-lite"/>
    </source>
</evidence>
<accession>A0ABD5NDM2</accession>
<dbReference type="Pfam" id="PF26062">
    <property type="entry name" value="DUF8022"/>
    <property type="match status" value="1"/>
</dbReference>
<evidence type="ECO:0000313" key="2">
    <source>
        <dbReference type="EMBL" id="MFC3477028.1"/>
    </source>
</evidence>
<sequence length="85" mass="8926">MAVTDPDLRIPDDATDEEAAAIAAAVSAHLARLEAEASDDAETDSWDGEKWSFAGRVEALGGAPTRVPDGAPTDAWSAAGRRERF</sequence>
<name>A0ABD5NDM2_9EURY</name>
<dbReference type="GeneID" id="69117051"/>
<protein>
    <submittedName>
        <fullName evidence="2">Acc operon protein</fullName>
    </submittedName>
</protein>
<dbReference type="InterPro" id="IPR058335">
    <property type="entry name" value="PccX"/>
</dbReference>
<feature type="region of interest" description="Disordered" evidence="1">
    <location>
        <begin position="62"/>
        <end position="85"/>
    </location>
</feature>
<dbReference type="EMBL" id="JBHRWN010000002">
    <property type="protein sequence ID" value="MFC3477028.1"/>
    <property type="molecule type" value="Genomic_DNA"/>
</dbReference>
<organism evidence="2 3">
    <name type="scientific">Halobacterium litoreum</name>
    <dbReference type="NCBI Taxonomy" id="2039234"/>
    <lineage>
        <taxon>Archaea</taxon>
        <taxon>Methanobacteriati</taxon>
        <taxon>Methanobacteriota</taxon>
        <taxon>Stenosarchaea group</taxon>
        <taxon>Halobacteria</taxon>
        <taxon>Halobacteriales</taxon>
        <taxon>Halobacteriaceae</taxon>
        <taxon>Halobacterium</taxon>
    </lineage>
</organism>
<dbReference type="RefSeq" id="WP_232571838.1">
    <property type="nucleotide sequence ID" value="NZ_CP089466.1"/>
</dbReference>
<reference evidence="2 3" key="1">
    <citation type="journal article" date="2019" name="Int. J. Syst. Evol. Microbiol.">
        <title>The Global Catalogue of Microorganisms (GCM) 10K type strain sequencing project: providing services to taxonomists for standard genome sequencing and annotation.</title>
        <authorList>
            <consortium name="The Broad Institute Genomics Platform"/>
            <consortium name="The Broad Institute Genome Sequencing Center for Infectious Disease"/>
            <person name="Wu L."/>
            <person name="Ma J."/>
        </authorList>
    </citation>
    <scope>NUCLEOTIDE SEQUENCE [LARGE SCALE GENOMIC DNA]</scope>
    <source>
        <strain evidence="2 3">CGMCC 1.12562</strain>
    </source>
</reference>
<evidence type="ECO:0000313" key="3">
    <source>
        <dbReference type="Proteomes" id="UP001595660"/>
    </source>
</evidence>
<comment type="caution">
    <text evidence="2">The sequence shown here is derived from an EMBL/GenBank/DDBJ whole genome shotgun (WGS) entry which is preliminary data.</text>
</comment>
<keyword evidence="3" id="KW-1185">Reference proteome</keyword>
<proteinExistence type="predicted"/>
<dbReference type="Proteomes" id="UP001595660">
    <property type="component" value="Unassembled WGS sequence"/>
</dbReference>
<gene>
    <name evidence="2" type="ORF">ACFOKC_04745</name>
</gene>
<dbReference type="AlphaFoldDB" id="A0ABD5NDM2"/>